<dbReference type="EMBL" id="CATQJA010002698">
    <property type="protein sequence ID" value="CAJ0584561.1"/>
    <property type="molecule type" value="Genomic_DNA"/>
</dbReference>
<dbReference type="AlphaFoldDB" id="A0AA36DD80"/>
<comment type="caution">
    <text evidence="1">The sequence shown here is derived from an EMBL/GenBank/DDBJ whole genome shotgun (WGS) entry which is preliminary data.</text>
</comment>
<reference evidence="1" key="1">
    <citation type="submission" date="2023-06" db="EMBL/GenBank/DDBJ databases">
        <authorList>
            <person name="Delattre M."/>
        </authorList>
    </citation>
    <scope>NUCLEOTIDE SEQUENCE</scope>
    <source>
        <strain evidence="1">AF72</strain>
    </source>
</reference>
<proteinExistence type="predicted"/>
<evidence type="ECO:0000313" key="2">
    <source>
        <dbReference type="Proteomes" id="UP001177023"/>
    </source>
</evidence>
<gene>
    <name evidence="1" type="ORF">MSPICULIGERA_LOCUS22610</name>
</gene>
<sequence length="199" mass="21963">MLLGQPVTHTENGWQPDGPLTPWACKICESAYMEEGEQKAMLYGCCQQLTCTDCYYSQRFRHEDDCQGVPIIQREGDYQRVIQAYQEAVRSQAMEEEDYECADEGLDGPLLAAPDEAGNLPEGDEGASNAKKRRLTMAEVVKQCQNAKAVAMRIKAFDCIACGGAFDVDPNGAKAPVYTEGSLKCRMCLPGPTYLWAGR</sequence>
<organism evidence="1 2">
    <name type="scientific">Mesorhabditis spiculigera</name>
    <dbReference type="NCBI Taxonomy" id="96644"/>
    <lineage>
        <taxon>Eukaryota</taxon>
        <taxon>Metazoa</taxon>
        <taxon>Ecdysozoa</taxon>
        <taxon>Nematoda</taxon>
        <taxon>Chromadorea</taxon>
        <taxon>Rhabditida</taxon>
        <taxon>Rhabditina</taxon>
        <taxon>Rhabditomorpha</taxon>
        <taxon>Rhabditoidea</taxon>
        <taxon>Rhabditidae</taxon>
        <taxon>Mesorhabditinae</taxon>
        <taxon>Mesorhabditis</taxon>
    </lineage>
</organism>
<protein>
    <submittedName>
        <fullName evidence="1">Uncharacterized protein</fullName>
    </submittedName>
</protein>
<accession>A0AA36DD80</accession>
<keyword evidence="2" id="KW-1185">Reference proteome</keyword>
<name>A0AA36DD80_9BILA</name>
<feature type="non-terminal residue" evidence="1">
    <location>
        <position position="199"/>
    </location>
</feature>
<evidence type="ECO:0000313" key="1">
    <source>
        <dbReference type="EMBL" id="CAJ0584561.1"/>
    </source>
</evidence>
<dbReference type="Proteomes" id="UP001177023">
    <property type="component" value="Unassembled WGS sequence"/>
</dbReference>